<evidence type="ECO:0000256" key="2">
    <source>
        <dbReference type="ARBA" id="ARBA00007002"/>
    </source>
</evidence>
<name>A0A914UN09_9BILA</name>
<keyword evidence="3" id="KW-0539">Nucleus</keyword>
<dbReference type="PANTHER" id="PTHR13021">
    <property type="entry name" value="PRE-MRNA-SPLICING FACTOR ISY1"/>
    <property type="match status" value="1"/>
</dbReference>
<dbReference type="SUPFAM" id="SSF140102">
    <property type="entry name" value="ISY1 domain-like"/>
    <property type="match status" value="1"/>
</dbReference>
<reference evidence="6" key="1">
    <citation type="submission" date="2022-11" db="UniProtKB">
        <authorList>
            <consortium name="WormBaseParasite"/>
        </authorList>
    </citation>
    <scope>IDENTIFICATION</scope>
</reference>
<dbReference type="InterPro" id="IPR037200">
    <property type="entry name" value="Isy1_sf"/>
</dbReference>
<accession>A0A914UN09</accession>
<feature type="region of interest" description="Disordered" evidence="4">
    <location>
        <begin position="16"/>
        <end position="35"/>
    </location>
</feature>
<comment type="subcellular location">
    <subcellularLocation>
        <location evidence="1">Nucleus</location>
    </subcellularLocation>
</comment>
<dbReference type="AlphaFoldDB" id="A0A914UN09"/>
<proteinExistence type="inferred from homology"/>
<evidence type="ECO:0000256" key="3">
    <source>
        <dbReference type="ARBA" id="ARBA00023242"/>
    </source>
</evidence>
<keyword evidence="5" id="KW-1185">Reference proteome</keyword>
<evidence type="ECO:0000313" key="5">
    <source>
        <dbReference type="Proteomes" id="UP000887566"/>
    </source>
</evidence>
<dbReference type="GO" id="GO:0005634">
    <property type="term" value="C:nucleus"/>
    <property type="evidence" value="ECO:0007669"/>
    <property type="project" value="UniProtKB-SubCell"/>
</dbReference>
<dbReference type="GO" id="GO:0000350">
    <property type="term" value="P:generation of catalytic spliceosome for second transesterification step"/>
    <property type="evidence" value="ECO:0007669"/>
    <property type="project" value="InterPro"/>
</dbReference>
<evidence type="ECO:0000256" key="4">
    <source>
        <dbReference type="SAM" id="MobiDB-lite"/>
    </source>
</evidence>
<dbReference type="FunFam" id="1.10.287.660:FF:000001">
    <property type="entry name" value="pre-mRNA-splicing factor ISY1 homolog"/>
    <property type="match status" value="1"/>
</dbReference>
<comment type="similarity">
    <text evidence="2">Belongs to the ISY1 family.</text>
</comment>
<protein>
    <submittedName>
        <fullName evidence="6">Uncharacterized protein</fullName>
    </submittedName>
</protein>
<dbReference type="Pfam" id="PF06246">
    <property type="entry name" value="Isy1"/>
    <property type="match status" value="1"/>
</dbReference>
<dbReference type="Gene3D" id="1.10.287.660">
    <property type="entry name" value="Helix hairpin bin"/>
    <property type="match status" value="1"/>
</dbReference>
<evidence type="ECO:0000256" key="1">
    <source>
        <dbReference type="ARBA" id="ARBA00004123"/>
    </source>
</evidence>
<dbReference type="WBParaSite" id="PSAMB.scaffold11273size3471.g34002.t1">
    <property type="protein sequence ID" value="PSAMB.scaffold11273size3471.g34002.t1"/>
    <property type="gene ID" value="PSAMB.scaffold11273size3471.g34002"/>
</dbReference>
<dbReference type="InterPro" id="IPR029012">
    <property type="entry name" value="Helix_hairpin_bin_sf"/>
</dbReference>
<dbReference type="InterPro" id="IPR009360">
    <property type="entry name" value="Isy1"/>
</dbReference>
<sequence length="94" mass="11019">MARNAEKAMTALARWRRMKESESKGPVARRPADTRDCTDVRNAERFRKEIVMDIAKKIAMIQNPGLGEFKIRDLNDEINKQLKLKFAWESRIKE</sequence>
<organism evidence="5 6">
    <name type="scientific">Plectus sambesii</name>
    <dbReference type="NCBI Taxonomy" id="2011161"/>
    <lineage>
        <taxon>Eukaryota</taxon>
        <taxon>Metazoa</taxon>
        <taxon>Ecdysozoa</taxon>
        <taxon>Nematoda</taxon>
        <taxon>Chromadorea</taxon>
        <taxon>Plectida</taxon>
        <taxon>Plectina</taxon>
        <taxon>Plectoidea</taxon>
        <taxon>Plectidae</taxon>
        <taxon>Plectus</taxon>
    </lineage>
</organism>
<dbReference type="Proteomes" id="UP000887566">
    <property type="component" value="Unplaced"/>
</dbReference>
<evidence type="ECO:0000313" key="6">
    <source>
        <dbReference type="WBParaSite" id="PSAMB.scaffold11273size3471.g34002.t1"/>
    </source>
</evidence>